<dbReference type="Proteomes" id="UP000299102">
    <property type="component" value="Unassembled WGS sequence"/>
</dbReference>
<feature type="compositionally biased region" description="Low complexity" evidence="1">
    <location>
        <begin position="130"/>
        <end position="140"/>
    </location>
</feature>
<evidence type="ECO:0000313" key="3">
    <source>
        <dbReference type="Proteomes" id="UP000299102"/>
    </source>
</evidence>
<reference evidence="2 3" key="1">
    <citation type="journal article" date="2019" name="Commun. Biol.">
        <title>The bagworm genome reveals a unique fibroin gene that provides high tensile strength.</title>
        <authorList>
            <person name="Kono N."/>
            <person name="Nakamura H."/>
            <person name="Ohtoshi R."/>
            <person name="Tomita M."/>
            <person name="Numata K."/>
            <person name="Arakawa K."/>
        </authorList>
    </citation>
    <scope>NUCLEOTIDE SEQUENCE [LARGE SCALE GENOMIC DNA]</scope>
</reference>
<evidence type="ECO:0000313" key="2">
    <source>
        <dbReference type="EMBL" id="GBP79138.1"/>
    </source>
</evidence>
<protein>
    <submittedName>
        <fullName evidence="2">Uncharacterized protein</fullName>
    </submittedName>
</protein>
<organism evidence="2 3">
    <name type="scientific">Eumeta variegata</name>
    <name type="common">Bagworm moth</name>
    <name type="synonym">Eumeta japonica</name>
    <dbReference type="NCBI Taxonomy" id="151549"/>
    <lineage>
        <taxon>Eukaryota</taxon>
        <taxon>Metazoa</taxon>
        <taxon>Ecdysozoa</taxon>
        <taxon>Arthropoda</taxon>
        <taxon>Hexapoda</taxon>
        <taxon>Insecta</taxon>
        <taxon>Pterygota</taxon>
        <taxon>Neoptera</taxon>
        <taxon>Endopterygota</taxon>
        <taxon>Lepidoptera</taxon>
        <taxon>Glossata</taxon>
        <taxon>Ditrysia</taxon>
        <taxon>Tineoidea</taxon>
        <taxon>Psychidae</taxon>
        <taxon>Oiketicinae</taxon>
        <taxon>Eumeta</taxon>
    </lineage>
</organism>
<dbReference type="AlphaFoldDB" id="A0A4C1YSM3"/>
<accession>A0A4C1YSM3</accession>
<dbReference type="EMBL" id="BGZK01001402">
    <property type="protein sequence ID" value="GBP79138.1"/>
    <property type="molecule type" value="Genomic_DNA"/>
</dbReference>
<feature type="region of interest" description="Disordered" evidence="1">
    <location>
        <begin position="130"/>
        <end position="149"/>
    </location>
</feature>
<sequence length="164" mass="17499">MFAAGALRRARRAPPKQVIGRDVVSATIRYEAIVYTMRSALKSYSTPFLPLISIIVLLAKNSSIAILICVSLYASCATFCHGTLDLSTTSGIANGIKTRESSRKNGSGPGPRVAKSTSTPYKYLAVRGAEGRAAPRAADGAAGGNYEDQQNRPAADFYLINNFH</sequence>
<comment type="caution">
    <text evidence="2">The sequence shown here is derived from an EMBL/GenBank/DDBJ whole genome shotgun (WGS) entry which is preliminary data.</text>
</comment>
<feature type="region of interest" description="Disordered" evidence="1">
    <location>
        <begin position="98"/>
        <end position="117"/>
    </location>
</feature>
<keyword evidence="3" id="KW-1185">Reference proteome</keyword>
<name>A0A4C1YSM3_EUMVA</name>
<proteinExistence type="predicted"/>
<gene>
    <name evidence="2" type="ORF">EVAR_100100_1</name>
</gene>
<evidence type="ECO:0000256" key="1">
    <source>
        <dbReference type="SAM" id="MobiDB-lite"/>
    </source>
</evidence>